<comment type="subcellular location">
    <subcellularLocation>
        <location evidence="1">Nucleus</location>
    </subcellularLocation>
</comment>
<dbReference type="GO" id="GO:0046983">
    <property type="term" value="F:protein dimerization activity"/>
    <property type="evidence" value="ECO:0007669"/>
    <property type="project" value="InterPro"/>
</dbReference>
<dbReference type="PANTHER" id="PTHR46481">
    <property type="entry name" value="ZINC FINGER BED DOMAIN-CONTAINING PROTEIN 4"/>
    <property type="match status" value="1"/>
</dbReference>
<feature type="domain" description="hAT-like transposase RNase-H fold" evidence="9">
    <location>
        <begin position="329"/>
        <end position="426"/>
    </location>
</feature>
<dbReference type="PANTHER" id="PTHR46481:SF10">
    <property type="entry name" value="ZINC FINGER BED DOMAIN-CONTAINING PROTEIN 39"/>
    <property type="match status" value="1"/>
</dbReference>
<feature type="compositionally biased region" description="Basic and acidic residues" evidence="7">
    <location>
        <begin position="479"/>
        <end position="500"/>
    </location>
</feature>
<dbReference type="Pfam" id="PF14372">
    <property type="entry name" value="hAT-like_RNase-H"/>
    <property type="match status" value="1"/>
</dbReference>
<feature type="compositionally biased region" description="Low complexity" evidence="7">
    <location>
        <begin position="429"/>
        <end position="448"/>
    </location>
</feature>
<proteinExistence type="predicted"/>
<dbReference type="EMBL" id="OU503049">
    <property type="protein sequence ID" value="CAI9776153.1"/>
    <property type="molecule type" value="Genomic_DNA"/>
</dbReference>
<dbReference type="GO" id="GO:0008270">
    <property type="term" value="F:zinc ion binding"/>
    <property type="evidence" value="ECO:0007669"/>
    <property type="project" value="UniProtKB-KW"/>
</dbReference>
<dbReference type="Proteomes" id="UP000834106">
    <property type="component" value="Chromosome 14"/>
</dbReference>
<evidence type="ECO:0000259" key="8">
    <source>
        <dbReference type="Pfam" id="PF05699"/>
    </source>
</evidence>
<dbReference type="SUPFAM" id="SSF53098">
    <property type="entry name" value="Ribonuclease H-like"/>
    <property type="match status" value="1"/>
</dbReference>
<dbReference type="InterPro" id="IPR008906">
    <property type="entry name" value="HATC_C_dom"/>
</dbReference>
<keyword evidence="6" id="KW-0539">Nucleus</keyword>
<evidence type="ECO:0000256" key="6">
    <source>
        <dbReference type="ARBA" id="ARBA00023242"/>
    </source>
</evidence>
<keyword evidence="4" id="KW-0862">Zinc</keyword>
<dbReference type="GO" id="GO:0005634">
    <property type="term" value="C:nucleus"/>
    <property type="evidence" value="ECO:0007669"/>
    <property type="project" value="UniProtKB-SubCell"/>
</dbReference>
<sequence length="617" mass="71575">MSGKKRLNGFSRTQMSYRARHYERDYGDEDKISKVEEISRAFAMMTCINSNFQLKMIESSAFREFFGHLSPRFQLDTLESLKADCLKIYREEGRKIKEILRNRDGQVSLSFEKLKSRDRNCYMCLAAHFLDDTWKMNRWVLLVWSATSYNLLVPVLKSLNYWEIEEKISSITFKTDIDIDETVDKVKDHIQKKKELWLNGRLFHVCCWTDLINSMAWEAFDHISDTIDKIDEFVNSAVLDSYDQHNATNQTQLKTDNVHDCINRGRTLPHWHLNYSRLKEALELHSPGDFSLQNVPHNYLLSADEWKKVEVICKLVDKLKNIERILFESKYINASILLSNLLELHVSLRYEASTADSSSSVIFTKMLQKLDNYGKDSFLVLAVATVMDPRCKMMYIEYLSSKFSIGDCNLQLSTVSEVVHVLYDNYATSTPQQQADSTSDSDYYYCDTDTSESEKEDYPSKKRKAGISKGEVEGYENLENTKKEIPNHDQEEKNNPKKREEVITKSQEEGKNNMKSHLHGYLQFVQSTIWPPKSDLERYLGEPVLPWSQELNLLDWWKAASPKYPVLCKVARDVLSILLSSSDALFTEERKVDSRITSHGPALVNALICVRSWLSNN</sequence>
<name>A0AAD1ZUU8_9LAMI</name>
<evidence type="ECO:0000256" key="5">
    <source>
        <dbReference type="ARBA" id="ARBA00023125"/>
    </source>
</evidence>
<protein>
    <recommendedName>
        <fullName evidence="12">HAT C-terminal dimerisation domain-containing protein</fullName>
    </recommendedName>
</protein>
<keyword evidence="11" id="KW-1185">Reference proteome</keyword>
<evidence type="ECO:0000259" key="9">
    <source>
        <dbReference type="Pfam" id="PF14372"/>
    </source>
</evidence>
<dbReference type="AlphaFoldDB" id="A0AAD1ZUU8"/>
<evidence type="ECO:0000256" key="1">
    <source>
        <dbReference type="ARBA" id="ARBA00004123"/>
    </source>
</evidence>
<gene>
    <name evidence="10" type="ORF">FPE_LOCUS23583</name>
</gene>
<feature type="domain" description="HAT C-terminal dimerisation" evidence="8">
    <location>
        <begin position="535"/>
        <end position="614"/>
    </location>
</feature>
<evidence type="ECO:0000256" key="4">
    <source>
        <dbReference type="ARBA" id="ARBA00022833"/>
    </source>
</evidence>
<dbReference type="Pfam" id="PF05699">
    <property type="entry name" value="Dimer_Tnp_hAT"/>
    <property type="match status" value="1"/>
</dbReference>
<keyword evidence="5" id="KW-0238">DNA-binding</keyword>
<evidence type="ECO:0008006" key="12">
    <source>
        <dbReference type="Google" id="ProtNLM"/>
    </source>
</evidence>
<evidence type="ECO:0000313" key="11">
    <source>
        <dbReference type="Proteomes" id="UP000834106"/>
    </source>
</evidence>
<evidence type="ECO:0000313" key="10">
    <source>
        <dbReference type="EMBL" id="CAI9776153.1"/>
    </source>
</evidence>
<reference evidence="10" key="1">
    <citation type="submission" date="2023-05" db="EMBL/GenBank/DDBJ databases">
        <authorList>
            <person name="Huff M."/>
        </authorList>
    </citation>
    <scope>NUCLEOTIDE SEQUENCE</scope>
</reference>
<organism evidence="10 11">
    <name type="scientific">Fraxinus pennsylvanica</name>
    <dbReference type="NCBI Taxonomy" id="56036"/>
    <lineage>
        <taxon>Eukaryota</taxon>
        <taxon>Viridiplantae</taxon>
        <taxon>Streptophyta</taxon>
        <taxon>Embryophyta</taxon>
        <taxon>Tracheophyta</taxon>
        <taxon>Spermatophyta</taxon>
        <taxon>Magnoliopsida</taxon>
        <taxon>eudicotyledons</taxon>
        <taxon>Gunneridae</taxon>
        <taxon>Pentapetalae</taxon>
        <taxon>asterids</taxon>
        <taxon>lamiids</taxon>
        <taxon>Lamiales</taxon>
        <taxon>Oleaceae</taxon>
        <taxon>Oleeae</taxon>
        <taxon>Fraxinus</taxon>
    </lineage>
</organism>
<keyword evidence="3" id="KW-0863">Zinc-finger</keyword>
<evidence type="ECO:0000256" key="2">
    <source>
        <dbReference type="ARBA" id="ARBA00022723"/>
    </source>
</evidence>
<dbReference type="InterPro" id="IPR025525">
    <property type="entry name" value="hAT-like_transposase_RNase-H"/>
</dbReference>
<accession>A0AAD1ZUU8</accession>
<keyword evidence="2" id="KW-0479">Metal-binding</keyword>
<dbReference type="GO" id="GO:0003677">
    <property type="term" value="F:DNA binding"/>
    <property type="evidence" value="ECO:0007669"/>
    <property type="project" value="UniProtKB-KW"/>
</dbReference>
<evidence type="ECO:0000256" key="7">
    <source>
        <dbReference type="SAM" id="MobiDB-lite"/>
    </source>
</evidence>
<evidence type="ECO:0000256" key="3">
    <source>
        <dbReference type="ARBA" id="ARBA00022771"/>
    </source>
</evidence>
<dbReference type="InterPro" id="IPR012337">
    <property type="entry name" value="RNaseH-like_sf"/>
</dbReference>
<feature type="region of interest" description="Disordered" evidence="7">
    <location>
        <begin position="429"/>
        <end position="500"/>
    </location>
</feature>
<dbReference type="InterPro" id="IPR052035">
    <property type="entry name" value="ZnF_BED_domain_contain"/>
</dbReference>